<organism evidence="1 2">
    <name type="scientific">Vibrio sagamiensis NBRC 104589</name>
    <dbReference type="NCBI Taxonomy" id="1219064"/>
    <lineage>
        <taxon>Bacteria</taxon>
        <taxon>Pseudomonadati</taxon>
        <taxon>Pseudomonadota</taxon>
        <taxon>Gammaproteobacteria</taxon>
        <taxon>Vibrionales</taxon>
        <taxon>Vibrionaceae</taxon>
        <taxon>Vibrio</taxon>
    </lineage>
</organism>
<sequence length="191" mass="21735">MEKFMKNLSKLAFFARESVALNTITVTDFRKLPHIEAEQELTAKQLFVQRKAVIMACSDLKPEEFETLAVPDFNQLYEDICDLILKPSDELHGDVLDGKSGCFDLLHPFENEVGEKITRITFTIPKVAHSEALAELTEDKDRENFMFEVITGLQTSDLNFLSINDYLALKPQVGAFFQQSAAYFRPMTSKT</sequence>
<name>A0A511QJH4_9VIBR</name>
<accession>A0A511QJH4</accession>
<evidence type="ECO:0008006" key="3">
    <source>
        <dbReference type="Google" id="ProtNLM"/>
    </source>
</evidence>
<comment type="caution">
    <text evidence="1">The sequence shown here is derived from an EMBL/GenBank/DDBJ whole genome shotgun (WGS) entry which is preliminary data.</text>
</comment>
<proteinExistence type="predicted"/>
<dbReference type="Proteomes" id="UP000321922">
    <property type="component" value="Unassembled WGS sequence"/>
</dbReference>
<protein>
    <recommendedName>
        <fullName evidence="3">Phage tail assembly protein</fullName>
    </recommendedName>
</protein>
<reference evidence="1 2" key="1">
    <citation type="submission" date="2019-07" db="EMBL/GenBank/DDBJ databases">
        <title>Whole genome shotgun sequence of Vibrio sagamiensis NBRC 104589.</title>
        <authorList>
            <person name="Hosoyama A."/>
            <person name="Uohara A."/>
            <person name="Ohji S."/>
            <person name="Ichikawa N."/>
        </authorList>
    </citation>
    <scope>NUCLEOTIDE SEQUENCE [LARGE SCALE GENOMIC DNA]</scope>
    <source>
        <strain evidence="1 2">NBRC 104589</strain>
    </source>
</reference>
<dbReference type="EMBL" id="BJXJ01000043">
    <property type="protein sequence ID" value="GEM77196.1"/>
    <property type="molecule type" value="Genomic_DNA"/>
</dbReference>
<dbReference type="InterPro" id="IPR019289">
    <property type="entry name" value="Phage_tail_E/E"/>
</dbReference>
<gene>
    <name evidence="1" type="ORF">VSA01S_33080</name>
</gene>
<evidence type="ECO:0000313" key="1">
    <source>
        <dbReference type="EMBL" id="GEM77196.1"/>
    </source>
</evidence>
<keyword evidence="2" id="KW-1185">Reference proteome</keyword>
<dbReference type="AlphaFoldDB" id="A0A511QJH4"/>
<evidence type="ECO:0000313" key="2">
    <source>
        <dbReference type="Proteomes" id="UP000321922"/>
    </source>
</evidence>
<dbReference type="RefSeq" id="WP_371860808.1">
    <property type="nucleotide sequence ID" value="NZ_BAOJ01000022.1"/>
</dbReference>
<dbReference type="Pfam" id="PF10109">
    <property type="entry name" value="Phage_TAC_7"/>
    <property type="match status" value="1"/>
</dbReference>